<feature type="repeat" description="Solcar" evidence="8">
    <location>
        <begin position="1"/>
        <end position="70"/>
    </location>
</feature>
<keyword evidence="7 8" id="KW-0472">Membrane</keyword>
<protein>
    <submittedName>
        <fullName evidence="10">Mitochondrial 2-oxoglutarate/malate carrier protein</fullName>
    </submittedName>
</protein>
<evidence type="ECO:0000313" key="10">
    <source>
        <dbReference type="EMBL" id="KOB73353.1"/>
    </source>
</evidence>
<dbReference type="PROSITE" id="PS50920">
    <property type="entry name" value="SOLCAR"/>
    <property type="match status" value="2"/>
</dbReference>
<dbReference type="SUPFAM" id="SSF103506">
    <property type="entry name" value="Mitochondrial carrier"/>
    <property type="match status" value="1"/>
</dbReference>
<dbReference type="Proteomes" id="UP000037510">
    <property type="component" value="Unassembled WGS sequence"/>
</dbReference>
<dbReference type="Pfam" id="PF00153">
    <property type="entry name" value="Mito_carr"/>
    <property type="match status" value="1"/>
</dbReference>
<evidence type="ECO:0000256" key="1">
    <source>
        <dbReference type="ARBA" id="ARBA00004141"/>
    </source>
</evidence>
<evidence type="ECO:0000313" key="11">
    <source>
        <dbReference type="Proteomes" id="UP000037510"/>
    </source>
</evidence>
<keyword evidence="3 9" id="KW-0813">Transport</keyword>
<dbReference type="GO" id="GO:0016020">
    <property type="term" value="C:membrane"/>
    <property type="evidence" value="ECO:0007669"/>
    <property type="project" value="UniProtKB-SubCell"/>
</dbReference>
<evidence type="ECO:0000256" key="2">
    <source>
        <dbReference type="ARBA" id="ARBA00006375"/>
    </source>
</evidence>
<organism evidence="10 11">
    <name type="scientific">Operophtera brumata</name>
    <name type="common">Winter moth</name>
    <name type="synonym">Phalaena brumata</name>
    <dbReference type="NCBI Taxonomy" id="104452"/>
    <lineage>
        <taxon>Eukaryota</taxon>
        <taxon>Metazoa</taxon>
        <taxon>Ecdysozoa</taxon>
        <taxon>Arthropoda</taxon>
        <taxon>Hexapoda</taxon>
        <taxon>Insecta</taxon>
        <taxon>Pterygota</taxon>
        <taxon>Neoptera</taxon>
        <taxon>Endopterygota</taxon>
        <taxon>Lepidoptera</taxon>
        <taxon>Glossata</taxon>
        <taxon>Ditrysia</taxon>
        <taxon>Geometroidea</taxon>
        <taxon>Geometridae</taxon>
        <taxon>Larentiinae</taxon>
        <taxon>Operophtera</taxon>
    </lineage>
</organism>
<evidence type="ECO:0000256" key="5">
    <source>
        <dbReference type="ARBA" id="ARBA00022737"/>
    </source>
</evidence>
<keyword evidence="11" id="KW-1185">Reference proteome</keyword>
<feature type="repeat" description="Solcar" evidence="8">
    <location>
        <begin position="82"/>
        <end position="137"/>
    </location>
</feature>
<keyword evidence="4 8" id="KW-0812">Transmembrane</keyword>
<name>A0A0L7LCW8_OPEBR</name>
<comment type="caution">
    <text evidence="10">The sequence shown here is derived from an EMBL/GenBank/DDBJ whole genome shotgun (WGS) entry which is preliminary data.</text>
</comment>
<proteinExistence type="inferred from homology"/>
<accession>A0A0L7LCW8</accession>
<evidence type="ECO:0000256" key="6">
    <source>
        <dbReference type="ARBA" id="ARBA00022989"/>
    </source>
</evidence>
<dbReference type="Gene3D" id="1.50.40.10">
    <property type="entry name" value="Mitochondrial carrier domain"/>
    <property type="match status" value="1"/>
</dbReference>
<dbReference type="AlphaFoldDB" id="A0A0L7LCW8"/>
<dbReference type="EMBL" id="JTDY01001616">
    <property type="protein sequence ID" value="KOB73353.1"/>
    <property type="molecule type" value="Genomic_DNA"/>
</dbReference>
<keyword evidence="5" id="KW-0677">Repeat</keyword>
<gene>
    <name evidence="10" type="ORF">OBRU01_10762</name>
</gene>
<dbReference type="STRING" id="104452.A0A0L7LCW8"/>
<dbReference type="PANTHER" id="PTHR45618">
    <property type="entry name" value="MITOCHONDRIAL DICARBOXYLATE CARRIER-RELATED"/>
    <property type="match status" value="1"/>
</dbReference>
<dbReference type="InterPro" id="IPR050391">
    <property type="entry name" value="Mito_Metabolite_Transporter"/>
</dbReference>
<evidence type="ECO:0000256" key="4">
    <source>
        <dbReference type="ARBA" id="ARBA00022692"/>
    </source>
</evidence>
<evidence type="ECO:0000256" key="7">
    <source>
        <dbReference type="ARBA" id="ARBA00023136"/>
    </source>
</evidence>
<comment type="similarity">
    <text evidence="2 9">Belongs to the mitochondrial carrier (TC 2.A.29) family.</text>
</comment>
<comment type="subcellular location">
    <subcellularLocation>
        <location evidence="1">Membrane</location>
        <topology evidence="1">Multi-pass membrane protein</topology>
    </subcellularLocation>
</comment>
<keyword evidence="6" id="KW-1133">Transmembrane helix</keyword>
<dbReference type="InterPro" id="IPR018108">
    <property type="entry name" value="MCP_transmembrane"/>
</dbReference>
<reference evidence="10 11" key="1">
    <citation type="journal article" date="2015" name="Genome Biol. Evol.">
        <title>The genome of winter moth (Operophtera brumata) provides a genomic perspective on sexual dimorphism and phenology.</title>
        <authorList>
            <person name="Derks M.F."/>
            <person name="Smit S."/>
            <person name="Salis L."/>
            <person name="Schijlen E."/>
            <person name="Bossers A."/>
            <person name="Mateman C."/>
            <person name="Pijl A.S."/>
            <person name="de Ridder D."/>
            <person name="Groenen M.A."/>
            <person name="Visser M.E."/>
            <person name="Megens H.J."/>
        </authorList>
    </citation>
    <scope>NUCLEOTIDE SEQUENCE [LARGE SCALE GENOMIC DNA]</scope>
    <source>
        <strain evidence="10">WM2013NL</strain>
        <tissue evidence="10">Head and thorax</tissue>
    </source>
</reference>
<evidence type="ECO:0000256" key="3">
    <source>
        <dbReference type="ARBA" id="ARBA00022448"/>
    </source>
</evidence>
<evidence type="ECO:0000256" key="9">
    <source>
        <dbReference type="RuleBase" id="RU000488"/>
    </source>
</evidence>
<evidence type="ECO:0000256" key="8">
    <source>
        <dbReference type="PROSITE-ProRule" id="PRU00282"/>
    </source>
</evidence>
<dbReference type="InterPro" id="IPR023395">
    <property type="entry name" value="MCP_dom_sf"/>
</dbReference>
<sequence>MMMAMVTHPLDLVKVRMQVFPSASSTVDMATRIARCEGFSALYSGLSAGLMRQATYTTTRLGVYLWMYEQYRNVYGVVPPLPDKMLMGAYAAMAGAFAGNPSEVILVRMMADGRRDPCGAVCGPKRHYRGLYDAVYK</sequence>